<feature type="domain" description="Replication protein A 70 kDa DNA-binding subunit B/D first OB fold" evidence="2">
    <location>
        <begin position="261"/>
        <end position="349"/>
    </location>
</feature>
<keyword evidence="1" id="KW-0472">Membrane</keyword>
<protein>
    <recommendedName>
        <fullName evidence="2">Replication protein A 70 kDa DNA-binding subunit B/D first OB fold domain-containing protein</fullName>
    </recommendedName>
</protein>
<sequence>MKKRSRRYPAKIPFYGLLSPPSTFLTLLFPLSTFPFISSSVQPSLSHEREILPPLLLYNIRNSRGSNDERSFIRYETQSNTIATTDIKDTRRQLFTEHLSKKPKIRSSRANKNSEVRVVNLLMCIPLPLLNEYQFCNSILTVDSRKITPKIAQSASSLKPGAAPIILLKSEIGVPQLAKKLNQVKHVFLLVSFTSKIAWICRANIIHLCRQQYAKILDSLVEQVDKSEVTLPFWSMVQAMGFLTVEKFAQLECLNYFWWDMNVVRVHFMMKTRRNNRLYLVLLDNDRAKMLAKVPDEMKSYVENMVRVGHLICLKDFKVEPAYQKYMTFAKCKIVERDFQIVFDKDTTILPLCQSICDFPLYPMVSSIETIYGIQHGNHLIDVVGRVCYGHKVEYLNSNGGYRVPALEIYLLDMTCNVIALVLMGLPLTNHVRLVRACHDKSIIIVTRVKVILHTPLNYLQATDISSVTFDPIMPEVFALKHRFTSYAPHAIQAFKLRNNAQEILKFDT</sequence>
<keyword evidence="1" id="KW-0812">Transmembrane</keyword>
<feature type="transmembrane region" description="Helical" evidence="1">
    <location>
        <begin position="12"/>
        <end position="37"/>
    </location>
</feature>
<reference evidence="3" key="1">
    <citation type="submission" date="2020-01" db="EMBL/GenBank/DDBJ databases">
        <title>Genome sequence of Kobresia littledalei, the first chromosome-level genome in the family Cyperaceae.</title>
        <authorList>
            <person name="Qu G."/>
        </authorList>
    </citation>
    <scope>NUCLEOTIDE SEQUENCE</scope>
    <source>
        <strain evidence="3">C.B.Clarke</strain>
        <tissue evidence="3">Leaf</tissue>
    </source>
</reference>
<evidence type="ECO:0000259" key="2">
    <source>
        <dbReference type="Pfam" id="PF02721"/>
    </source>
</evidence>
<dbReference type="Pfam" id="PF02721">
    <property type="entry name" value="DUF223"/>
    <property type="match status" value="1"/>
</dbReference>
<evidence type="ECO:0000313" key="3">
    <source>
        <dbReference type="EMBL" id="KAF3331430.1"/>
    </source>
</evidence>
<accession>A0A833QQC7</accession>
<comment type="caution">
    <text evidence="3">The sequence shown here is derived from an EMBL/GenBank/DDBJ whole genome shotgun (WGS) entry which is preliminary data.</text>
</comment>
<evidence type="ECO:0000256" key="1">
    <source>
        <dbReference type="SAM" id="Phobius"/>
    </source>
</evidence>
<gene>
    <name evidence="3" type="ORF">FCM35_KLT02836</name>
</gene>
<dbReference type="InterPro" id="IPR003871">
    <property type="entry name" value="RFA1B/D_OB_1st"/>
</dbReference>
<evidence type="ECO:0000313" key="4">
    <source>
        <dbReference type="Proteomes" id="UP000623129"/>
    </source>
</evidence>
<proteinExistence type="predicted"/>
<dbReference type="AlphaFoldDB" id="A0A833QQC7"/>
<name>A0A833QQC7_9POAL</name>
<dbReference type="OrthoDB" id="1489920at2759"/>
<dbReference type="InterPro" id="IPR012340">
    <property type="entry name" value="NA-bd_OB-fold"/>
</dbReference>
<keyword evidence="1" id="KW-1133">Transmembrane helix</keyword>
<dbReference type="Gene3D" id="2.40.50.140">
    <property type="entry name" value="Nucleic acid-binding proteins"/>
    <property type="match status" value="1"/>
</dbReference>
<dbReference type="Proteomes" id="UP000623129">
    <property type="component" value="Unassembled WGS sequence"/>
</dbReference>
<organism evidence="3 4">
    <name type="scientific">Carex littledalei</name>
    <dbReference type="NCBI Taxonomy" id="544730"/>
    <lineage>
        <taxon>Eukaryota</taxon>
        <taxon>Viridiplantae</taxon>
        <taxon>Streptophyta</taxon>
        <taxon>Embryophyta</taxon>
        <taxon>Tracheophyta</taxon>
        <taxon>Spermatophyta</taxon>
        <taxon>Magnoliopsida</taxon>
        <taxon>Liliopsida</taxon>
        <taxon>Poales</taxon>
        <taxon>Cyperaceae</taxon>
        <taxon>Cyperoideae</taxon>
        <taxon>Cariceae</taxon>
        <taxon>Carex</taxon>
        <taxon>Carex subgen. Euthyceras</taxon>
    </lineage>
</organism>
<dbReference type="EMBL" id="SWLB01000012">
    <property type="protein sequence ID" value="KAF3331430.1"/>
    <property type="molecule type" value="Genomic_DNA"/>
</dbReference>
<keyword evidence="4" id="KW-1185">Reference proteome</keyword>